<evidence type="ECO:0000313" key="1">
    <source>
        <dbReference type="EMBL" id="DAD40662.1"/>
    </source>
</evidence>
<name>A0A822Z6H7_NELNU</name>
<keyword evidence="2" id="KW-1185">Reference proteome</keyword>
<reference evidence="1 2" key="1">
    <citation type="journal article" date="2020" name="Mol. Biol. Evol.">
        <title>Distinct Expression and Methylation Patterns for Genes with Different Fates following a Single Whole-Genome Duplication in Flowering Plants.</title>
        <authorList>
            <person name="Shi T."/>
            <person name="Rahmani R.S."/>
            <person name="Gugger P.F."/>
            <person name="Wang M."/>
            <person name="Li H."/>
            <person name="Zhang Y."/>
            <person name="Li Z."/>
            <person name="Wang Q."/>
            <person name="Van de Peer Y."/>
            <person name="Marchal K."/>
            <person name="Chen J."/>
        </authorList>
    </citation>
    <scope>NUCLEOTIDE SEQUENCE [LARGE SCALE GENOMIC DNA]</scope>
    <source>
        <tissue evidence="1">Leaf</tissue>
    </source>
</reference>
<comment type="caution">
    <text evidence="1">The sequence shown here is derived from an EMBL/GenBank/DDBJ whole genome shotgun (WGS) entry which is preliminary data.</text>
</comment>
<sequence length="77" mass="8970">MGLQFCLVLYKAHDSKSIHVGQFDFTFQELRELCLPISTGFISTMNFDFSAVITDFLFSFSYAGTEKDEYVVLYFWI</sequence>
<organism evidence="1 2">
    <name type="scientific">Nelumbo nucifera</name>
    <name type="common">Sacred lotus</name>
    <dbReference type="NCBI Taxonomy" id="4432"/>
    <lineage>
        <taxon>Eukaryota</taxon>
        <taxon>Viridiplantae</taxon>
        <taxon>Streptophyta</taxon>
        <taxon>Embryophyta</taxon>
        <taxon>Tracheophyta</taxon>
        <taxon>Spermatophyta</taxon>
        <taxon>Magnoliopsida</taxon>
        <taxon>Proteales</taxon>
        <taxon>Nelumbonaceae</taxon>
        <taxon>Nelumbo</taxon>
    </lineage>
</organism>
<protein>
    <submittedName>
        <fullName evidence="1">Uncharacterized protein</fullName>
    </submittedName>
</protein>
<dbReference type="AlphaFoldDB" id="A0A822Z6H7"/>
<gene>
    <name evidence="1" type="ORF">HUJ06_014985</name>
</gene>
<dbReference type="Proteomes" id="UP000607653">
    <property type="component" value="Unassembled WGS sequence"/>
</dbReference>
<evidence type="ECO:0000313" key="2">
    <source>
        <dbReference type="Proteomes" id="UP000607653"/>
    </source>
</evidence>
<dbReference type="EMBL" id="DUZY01000005">
    <property type="protein sequence ID" value="DAD40662.1"/>
    <property type="molecule type" value="Genomic_DNA"/>
</dbReference>
<accession>A0A822Z6H7</accession>
<proteinExistence type="predicted"/>